<proteinExistence type="inferred from homology"/>
<dbReference type="GO" id="GO:0000813">
    <property type="term" value="C:ESCRT I complex"/>
    <property type="evidence" value="ECO:0007669"/>
    <property type="project" value="UniProtKB-UniRule"/>
</dbReference>
<reference evidence="9" key="1">
    <citation type="submission" date="2023-03" db="EMBL/GenBank/DDBJ databases">
        <title>Mating type loci evolution in Malassezia.</title>
        <authorList>
            <person name="Coelho M.A."/>
        </authorList>
    </citation>
    <scope>NUCLEOTIDE SEQUENCE</scope>
    <source>
        <strain evidence="9">CBS 11721</strain>
    </source>
</reference>
<dbReference type="InterPro" id="IPR037202">
    <property type="entry name" value="ESCRT_assembly_dom"/>
</dbReference>
<dbReference type="Pfam" id="PF03997">
    <property type="entry name" value="VPS28"/>
    <property type="match status" value="1"/>
</dbReference>
<name>A0AAF0ESW4_9BASI</name>
<keyword evidence="10" id="KW-1185">Reference proteome</keyword>
<dbReference type="PROSITE" id="PS51313">
    <property type="entry name" value="VPS28_N"/>
    <property type="match status" value="1"/>
</dbReference>
<accession>A0AAF0ESW4</accession>
<dbReference type="PROSITE" id="PS51310">
    <property type="entry name" value="VPS28_C"/>
    <property type="match status" value="1"/>
</dbReference>
<dbReference type="EMBL" id="CP119877">
    <property type="protein sequence ID" value="WFD33932.1"/>
    <property type="molecule type" value="Genomic_DNA"/>
</dbReference>
<sequence>MSVNVYEEQRLYTSGEERETYEGMATLYSNIVCLDQLERVYVRGDVQDDEYASACTRLIGQCKTATKLLSEPHGGVSRFSDITSFMKQYGMDMPAAAHRLQVGVPATVEHAQGSTSSAEHARCVAETTQNFITLMDALKLKMHAKDQLHPLLSDLLASYTRVARGAGAGASRERLLHWLIELNKMGASARNAI</sequence>
<dbReference type="PIRSF" id="PIRSF017535">
    <property type="entry name" value="VPS28"/>
    <property type="match status" value="1"/>
</dbReference>
<keyword evidence="4 5" id="KW-0653">Protein transport</keyword>
<comment type="similarity">
    <text evidence="5 6">Belongs to the VPS28 family.</text>
</comment>
<dbReference type="AlphaFoldDB" id="A0AAF0ESW4"/>
<dbReference type="PANTHER" id="PTHR12937:SF0">
    <property type="entry name" value="VACUOLAR PROTEIN SORTING-ASSOCIATED PROTEIN 28 HOMOLOG"/>
    <property type="match status" value="1"/>
</dbReference>
<evidence type="ECO:0000256" key="5">
    <source>
        <dbReference type="PIRNR" id="PIRNR017535"/>
    </source>
</evidence>
<dbReference type="SUPFAM" id="SSF140427">
    <property type="entry name" value="VPS28 C-terminal domain-like"/>
    <property type="match status" value="1"/>
</dbReference>
<evidence type="ECO:0000313" key="9">
    <source>
        <dbReference type="EMBL" id="WFD33932.1"/>
    </source>
</evidence>
<gene>
    <name evidence="9" type="primary">VPS28</name>
    <name evidence="9" type="ORF">MCUN1_000758</name>
</gene>
<evidence type="ECO:0000256" key="3">
    <source>
        <dbReference type="ARBA" id="ARBA00022753"/>
    </source>
</evidence>
<evidence type="ECO:0000256" key="4">
    <source>
        <dbReference type="ARBA" id="ARBA00022927"/>
    </source>
</evidence>
<dbReference type="InterPro" id="IPR037206">
    <property type="entry name" value="VPS28_C_sf"/>
</dbReference>
<dbReference type="InterPro" id="IPR017898">
    <property type="entry name" value="VPS28_N"/>
</dbReference>
<dbReference type="InterPro" id="IPR017899">
    <property type="entry name" value="VPS28_C"/>
</dbReference>
<feature type="domain" description="VPS28 N-terminal" evidence="8">
    <location>
        <begin position="1"/>
        <end position="110"/>
    </location>
</feature>
<dbReference type="GO" id="GO:0043328">
    <property type="term" value="P:protein transport to vacuole involved in ubiquitin-dependent protein catabolic process via the multivesicular body sorting pathway"/>
    <property type="evidence" value="ECO:0007669"/>
    <property type="project" value="TreeGrafter"/>
</dbReference>
<dbReference type="GO" id="GO:0044877">
    <property type="term" value="F:protein-containing complex binding"/>
    <property type="evidence" value="ECO:0007669"/>
    <property type="project" value="TreeGrafter"/>
</dbReference>
<keyword evidence="3 5" id="KW-0967">Endosome</keyword>
<dbReference type="PANTHER" id="PTHR12937">
    <property type="entry name" value="VACUOLAR PROTEIN SORTING 28, ISOFORM 2 VPS28"/>
    <property type="match status" value="1"/>
</dbReference>
<evidence type="ECO:0000256" key="6">
    <source>
        <dbReference type="PROSITE-ProRule" id="PRU00642"/>
    </source>
</evidence>
<evidence type="ECO:0000259" key="7">
    <source>
        <dbReference type="PROSITE" id="PS51310"/>
    </source>
</evidence>
<dbReference type="Proteomes" id="UP001219933">
    <property type="component" value="Chromosome 1"/>
</dbReference>
<dbReference type="Gene3D" id="1.20.1440.200">
    <property type="match status" value="1"/>
</dbReference>
<dbReference type="InterPro" id="IPR007143">
    <property type="entry name" value="Vps28"/>
</dbReference>
<dbReference type="SUPFAM" id="SSF140111">
    <property type="entry name" value="Endosomal sorting complex assembly domain"/>
    <property type="match status" value="1"/>
</dbReference>
<comment type="function">
    <text evidence="5">Component of the ESCRT-I complex (endosomal sorting complex required for transport I), a regulator of vesicular trafficking process.</text>
</comment>
<feature type="domain" description="VPS28 C-terminal" evidence="7">
    <location>
        <begin position="119"/>
        <end position="193"/>
    </location>
</feature>
<evidence type="ECO:0000256" key="1">
    <source>
        <dbReference type="ARBA" id="ARBA00004177"/>
    </source>
</evidence>
<evidence type="ECO:0000313" key="10">
    <source>
        <dbReference type="Proteomes" id="UP001219933"/>
    </source>
</evidence>
<organism evidence="9 10">
    <name type="scientific">Malassezia cuniculi</name>
    <dbReference type="NCBI Taxonomy" id="948313"/>
    <lineage>
        <taxon>Eukaryota</taxon>
        <taxon>Fungi</taxon>
        <taxon>Dikarya</taxon>
        <taxon>Basidiomycota</taxon>
        <taxon>Ustilaginomycotina</taxon>
        <taxon>Malasseziomycetes</taxon>
        <taxon>Malasseziales</taxon>
        <taxon>Malasseziaceae</taxon>
        <taxon>Malassezia</taxon>
    </lineage>
</organism>
<dbReference type="Gene3D" id="1.20.120.1130">
    <property type="match status" value="1"/>
</dbReference>
<protein>
    <recommendedName>
        <fullName evidence="5">Vacuolar protein sorting-associated protein 28</fullName>
    </recommendedName>
    <alternativeName>
        <fullName evidence="5">ESCRT-I complex subunit VPS28</fullName>
    </alternativeName>
</protein>
<dbReference type="InterPro" id="IPR038358">
    <property type="entry name" value="VPS28_N_sf"/>
</dbReference>
<evidence type="ECO:0000256" key="2">
    <source>
        <dbReference type="ARBA" id="ARBA00022448"/>
    </source>
</evidence>
<keyword evidence="2 5" id="KW-0813">Transport</keyword>
<comment type="subcellular location">
    <subcellularLocation>
        <location evidence="1">Endosome</location>
    </subcellularLocation>
</comment>
<evidence type="ECO:0000259" key="8">
    <source>
        <dbReference type="PROSITE" id="PS51313"/>
    </source>
</evidence>